<sequence length="153" mass="16576">MEIKHPISEIPDHNETPSKPTSQNTYQERMGWNLDYSAITPGPGGTVMLGEKGGAEAVARRAKERRARERELALQEGRLADDAVSETTLVPQSTQSGSIGGGDVKPGSSFQGKALNCRKIAKAVSEGDGAPEVSGKKSGFRARWREFRERNLP</sequence>
<dbReference type="KEGG" id="aor:AO090010000360"/>
<feature type="region of interest" description="Disordered" evidence="1">
    <location>
        <begin position="1"/>
        <end position="26"/>
    </location>
</feature>
<evidence type="ECO:0000256" key="1">
    <source>
        <dbReference type="SAM" id="MobiDB-lite"/>
    </source>
</evidence>
<name>Q2TWY5_ASPOR</name>
<evidence type="ECO:0000313" key="3">
    <source>
        <dbReference type="Proteomes" id="UP000006564"/>
    </source>
</evidence>
<dbReference type="AlphaFoldDB" id="Q2TWY5"/>
<gene>
    <name evidence="2" type="ORF">AO090010000360</name>
</gene>
<accession>Q2TWY5</accession>
<dbReference type="EMBL" id="BA000056">
    <property type="protein sequence ID" value="BAE66238.1"/>
    <property type="molecule type" value="Genomic_DNA"/>
</dbReference>
<dbReference type="HOGENOM" id="CLU_1992123_0_0_1"/>
<protein>
    <submittedName>
        <fullName evidence="2">DNA, SC010</fullName>
    </submittedName>
</protein>
<reference evidence="2 3" key="1">
    <citation type="journal article" date="2005" name="Nature">
        <title>Genome sequencing and analysis of Aspergillus oryzae.</title>
        <authorList>
            <person name="Machida M."/>
            <person name="Asai K."/>
            <person name="Sano M."/>
            <person name="Tanaka T."/>
            <person name="Kumagai T."/>
            <person name="Terai G."/>
            <person name="Kusumoto K."/>
            <person name="Arima T."/>
            <person name="Akita O."/>
            <person name="Kashiwagi Y."/>
            <person name="Abe K."/>
            <person name="Gomi K."/>
            <person name="Horiuchi H."/>
            <person name="Kitamoto K."/>
            <person name="Kobayashi T."/>
            <person name="Takeuchi M."/>
            <person name="Denning D.W."/>
            <person name="Galagan J.E."/>
            <person name="Nierman W.C."/>
            <person name="Yu J."/>
            <person name="Archer D.B."/>
            <person name="Bennett J.W."/>
            <person name="Bhatnagar D."/>
            <person name="Cleveland T.E."/>
            <person name="Fedorova N.D."/>
            <person name="Gotoh O."/>
            <person name="Horikawa H."/>
            <person name="Hosoyama A."/>
            <person name="Ichinomiya M."/>
            <person name="Igarashi R."/>
            <person name="Iwashita K."/>
            <person name="Juvvadi P.R."/>
            <person name="Kato M."/>
            <person name="Kato Y."/>
            <person name="Kin T."/>
            <person name="Kokubun A."/>
            <person name="Maeda H."/>
            <person name="Maeyama N."/>
            <person name="Maruyama J."/>
            <person name="Nagasaki H."/>
            <person name="Nakajima T."/>
            <person name="Oda K."/>
            <person name="Okada K."/>
            <person name="Paulsen I."/>
            <person name="Sakamoto K."/>
            <person name="Sawano T."/>
            <person name="Takahashi M."/>
            <person name="Takase K."/>
            <person name="Terabayashi Y."/>
            <person name="Wortman J."/>
            <person name="Yamada O."/>
            <person name="Yamagata Y."/>
            <person name="Anazawa H."/>
            <person name="Hata Y."/>
            <person name="Koide Y."/>
            <person name="Komori T."/>
            <person name="Koyama Y."/>
            <person name="Minetoki T."/>
            <person name="Suharnan S."/>
            <person name="Tanaka A."/>
            <person name="Isono K."/>
            <person name="Kuhara S."/>
            <person name="Ogasawara N."/>
            <person name="Kikuchi H."/>
        </authorList>
    </citation>
    <scope>NUCLEOTIDE SEQUENCE [LARGE SCALE GENOMIC DNA]</scope>
    <source>
        <strain evidence="3">ATCC 42149 / RIB 40</strain>
    </source>
</reference>
<dbReference type="OMA" id="IPDHNET"/>
<dbReference type="VEuPathDB" id="FungiDB:AO090010000360"/>
<evidence type="ECO:0000313" key="2">
    <source>
        <dbReference type="EMBL" id="BAE66238.1"/>
    </source>
</evidence>
<organism evidence="2 3">
    <name type="scientific">Aspergillus oryzae (strain ATCC 42149 / RIB 40)</name>
    <name type="common">Yellow koji mold</name>
    <dbReference type="NCBI Taxonomy" id="510516"/>
    <lineage>
        <taxon>Eukaryota</taxon>
        <taxon>Fungi</taxon>
        <taxon>Dikarya</taxon>
        <taxon>Ascomycota</taxon>
        <taxon>Pezizomycotina</taxon>
        <taxon>Eurotiomycetes</taxon>
        <taxon>Eurotiomycetidae</taxon>
        <taxon>Eurotiales</taxon>
        <taxon>Aspergillaceae</taxon>
        <taxon>Aspergillus</taxon>
        <taxon>Aspergillus subgen. Circumdati</taxon>
    </lineage>
</organism>
<keyword evidence="3" id="KW-1185">Reference proteome</keyword>
<dbReference type="GeneID" id="5999505"/>
<dbReference type="RefSeq" id="XP_001827371.1">
    <property type="nucleotide sequence ID" value="XM_001827319.1"/>
</dbReference>
<feature type="compositionally biased region" description="Polar residues" evidence="1">
    <location>
        <begin position="17"/>
        <end position="26"/>
    </location>
</feature>
<dbReference type="OrthoDB" id="4502096at2759"/>
<feature type="compositionally biased region" description="Polar residues" evidence="1">
    <location>
        <begin position="85"/>
        <end position="97"/>
    </location>
</feature>
<dbReference type="Proteomes" id="UP000006564">
    <property type="component" value="Chromosome 8"/>
</dbReference>
<proteinExistence type="predicted"/>
<dbReference type="EMBL" id="AP007175">
    <property type="protein sequence ID" value="BAE66238.1"/>
    <property type="molecule type" value="Genomic_DNA"/>
</dbReference>
<feature type="compositionally biased region" description="Basic and acidic residues" evidence="1">
    <location>
        <begin position="1"/>
        <end position="16"/>
    </location>
</feature>
<feature type="region of interest" description="Disordered" evidence="1">
    <location>
        <begin position="77"/>
        <end position="107"/>
    </location>
</feature>